<keyword evidence="2" id="KW-1185">Reference proteome</keyword>
<sequence>MRPSQLFLFVVLFAVSLKSTQAIRPFECEVFDNTSGTPDTRFRGEVGTKYGVETLVAATEFVLKTFSQSETGGRGYDFVLLVVESFVANGRPFAIATTNGSRIYVNADYLQIFPGNMTDEFTGIVYFMSGLVWEWTGNGNAPTGLITGMADYIRLTAGWRYWGWPRRGSGLRWDEGYATTANFLEFCELLRPGFVSDLNAMMIDSYSDVYFWELLGKSVDVLWEEYKLFYGSPGPAPAQTIGY</sequence>
<feature type="chain" id="PRO_5045159072" evidence="1">
    <location>
        <begin position="23"/>
        <end position="243"/>
    </location>
</feature>
<dbReference type="InterPro" id="IPR007541">
    <property type="entry name" value="Uncharacterised_BSP"/>
</dbReference>
<accession>A0ABM3H4H9</accession>
<dbReference type="Pfam" id="PF04450">
    <property type="entry name" value="BSP"/>
    <property type="match status" value="1"/>
</dbReference>
<dbReference type="PANTHER" id="PTHR33321">
    <property type="match status" value="1"/>
</dbReference>
<dbReference type="RefSeq" id="XP_048131501.1">
    <property type="nucleotide sequence ID" value="XM_048275544.1"/>
</dbReference>
<proteinExistence type="predicted"/>
<evidence type="ECO:0000256" key="1">
    <source>
        <dbReference type="SAM" id="SignalP"/>
    </source>
</evidence>
<dbReference type="Proteomes" id="UP000827889">
    <property type="component" value="Chromosome 3"/>
</dbReference>
<keyword evidence="1" id="KW-0732">Signal</keyword>
<protein>
    <submittedName>
        <fullName evidence="3">Uncharacterized protein LOC125314089</fullName>
    </submittedName>
</protein>
<evidence type="ECO:0000313" key="2">
    <source>
        <dbReference type="Proteomes" id="UP000827889"/>
    </source>
</evidence>
<dbReference type="PANTHER" id="PTHR33321:SF12">
    <property type="entry name" value="PLANT BASIC SECRETORY PROTEIN (BSP) FAMILY PROTEIN"/>
    <property type="match status" value="1"/>
</dbReference>
<evidence type="ECO:0000313" key="3">
    <source>
        <dbReference type="RefSeq" id="XP_048131501.1"/>
    </source>
</evidence>
<reference evidence="3" key="1">
    <citation type="submission" date="2025-08" db="UniProtKB">
        <authorList>
            <consortium name="RefSeq"/>
        </authorList>
    </citation>
    <scope>IDENTIFICATION</scope>
    <source>
        <tissue evidence="3">Leaf</tissue>
    </source>
</reference>
<dbReference type="GeneID" id="125314089"/>
<name>A0ABM3H4H9_9MYRT</name>
<organism evidence="2 3">
    <name type="scientific">Rhodamnia argentea</name>
    <dbReference type="NCBI Taxonomy" id="178133"/>
    <lineage>
        <taxon>Eukaryota</taxon>
        <taxon>Viridiplantae</taxon>
        <taxon>Streptophyta</taxon>
        <taxon>Embryophyta</taxon>
        <taxon>Tracheophyta</taxon>
        <taxon>Spermatophyta</taxon>
        <taxon>Magnoliopsida</taxon>
        <taxon>eudicotyledons</taxon>
        <taxon>Gunneridae</taxon>
        <taxon>Pentapetalae</taxon>
        <taxon>rosids</taxon>
        <taxon>malvids</taxon>
        <taxon>Myrtales</taxon>
        <taxon>Myrtaceae</taxon>
        <taxon>Myrtoideae</taxon>
        <taxon>Myrteae</taxon>
        <taxon>Australasian group</taxon>
        <taxon>Rhodamnia</taxon>
    </lineage>
</organism>
<feature type="signal peptide" evidence="1">
    <location>
        <begin position="1"/>
        <end position="22"/>
    </location>
</feature>
<gene>
    <name evidence="3" type="primary">LOC125314089</name>
</gene>